<dbReference type="InterPro" id="IPR036397">
    <property type="entry name" value="RNaseH_sf"/>
</dbReference>
<keyword evidence="3" id="KW-1185">Reference proteome</keyword>
<dbReference type="Proteomes" id="UP001166052">
    <property type="component" value="Unassembled WGS sequence"/>
</dbReference>
<evidence type="ECO:0000313" key="3">
    <source>
        <dbReference type="Proteomes" id="UP001166052"/>
    </source>
</evidence>
<dbReference type="Gene3D" id="3.30.420.10">
    <property type="entry name" value="Ribonuclease H-like superfamily/Ribonuclease H"/>
    <property type="match status" value="1"/>
</dbReference>
<feature type="non-terminal residue" evidence="2">
    <location>
        <position position="1"/>
    </location>
</feature>
<feature type="non-terminal residue" evidence="2">
    <location>
        <position position="106"/>
    </location>
</feature>
<dbReference type="Pfam" id="PF13358">
    <property type="entry name" value="DDE_3"/>
    <property type="match status" value="1"/>
</dbReference>
<name>A0ABS2Z0V5_POLSE</name>
<comment type="caution">
    <text evidence="2">The sequence shown here is derived from an EMBL/GenBank/DDBJ whole genome shotgun (WGS) entry which is preliminary data.</text>
</comment>
<proteinExistence type="predicted"/>
<dbReference type="InterPro" id="IPR038717">
    <property type="entry name" value="Tc1-like_DDE_dom"/>
</dbReference>
<accession>A0ABS2Z0V5</accession>
<sequence length="106" mass="12393">MQVIQIFQQDNDPKHSSKSTKTFMQREKSNVLEWLSQSPDLNIIENLWNDLKQAVHARQPSNLTELERLCIEEWSKIPPSRIQTLIKGYRRHLEAVIFGKGGSTKY</sequence>
<dbReference type="EMBL" id="JAAWVN010017706">
    <property type="protein sequence ID" value="MBN3292666.1"/>
    <property type="molecule type" value="Genomic_DNA"/>
</dbReference>
<feature type="domain" description="Tc1-like transposase DDE" evidence="1">
    <location>
        <begin position="10"/>
        <end position="66"/>
    </location>
</feature>
<protein>
    <submittedName>
        <fullName evidence="2">TCB1 transposase</fullName>
    </submittedName>
</protein>
<organism evidence="2 3">
    <name type="scientific">Polypterus senegalus</name>
    <name type="common">Senegal bichir</name>
    <dbReference type="NCBI Taxonomy" id="55291"/>
    <lineage>
        <taxon>Eukaryota</taxon>
        <taxon>Metazoa</taxon>
        <taxon>Chordata</taxon>
        <taxon>Craniata</taxon>
        <taxon>Vertebrata</taxon>
        <taxon>Euteleostomi</taxon>
        <taxon>Actinopterygii</taxon>
        <taxon>Polypteriformes</taxon>
        <taxon>Polypteridae</taxon>
        <taxon>Polypterus</taxon>
    </lineage>
</organism>
<gene>
    <name evidence="2" type="primary">Tcb1_297</name>
    <name evidence="2" type="ORF">GTO92_0010031</name>
</gene>
<evidence type="ECO:0000259" key="1">
    <source>
        <dbReference type="Pfam" id="PF13358"/>
    </source>
</evidence>
<evidence type="ECO:0000313" key="2">
    <source>
        <dbReference type="EMBL" id="MBN3292666.1"/>
    </source>
</evidence>
<reference evidence="2" key="1">
    <citation type="journal article" date="2021" name="Cell">
        <title>Tracing the genetic footprints of vertebrate landing in non-teleost ray-finned fishes.</title>
        <authorList>
            <person name="Bi X."/>
            <person name="Wang K."/>
            <person name="Yang L."/>
            <person name="Pan H."/>
            <person name="Jiang H."/>
            <person name="Wei Q."/>
            <person name="Fang M."/>
            <person name="Yu H."/>
            <person name="Zhu C."/>
            <person name="Cai Y."/>
            <person name="He Y."/>
            <person name="Gan X."/>
            <person name="Zeng H."/>
            <person name="Yu D."/>
            <person name="Zhu Y."/>
            <person name="Jiang H."/>
            <person name="Qiu Q."/>
            <person name="Yang H."/>
            <person name="Zhang Y.E."/>
            <person name="Wang W."/>
            <person name="Zhu M."/>
            <person name="He S."/>
            <person name="Zhang G."/>
        </authorList>
    </citation>
    <scope>NUCLEOTIDE SEQUENCE</scope>
    <source>
        <strain evidence="2">Bchr_001</strain>
    </source>
</reference>